<evidence type="ECO:0008006" key="2">
    <source>
        <dbReference type="Google" id="ProtNLM"/>
    </source>
</evidence>
<dbReference type="SUPFAM" id="SSF144206">
    <property type="entry name" value="NOB1 zinc finger-like"/>
    <property type="match status" value="1"/>
</dbReference>
<reference evidence="1" key="1">
    <citation type="journal article" date="2015" name="Nature">
        <title>Complex archaea that bridge the gap between prokaryotes and eukaryotes.</title>
        <authorList>
            <person name="Spang A."/>
            <person name="Saw J.H."/>
            <person name="Jorgensen S.L."/>
            <person name="Zaremba-Niedzwiedzka K."/>
            <person name="Martijn J."/>
            <person name="Lind A.E."/>
            <person name="van Eijk R."/>
            <person name="Schleper C."/>
            <person name="Guy L."/>
            <person name="Ettema T.J."/>
        </authorList>
    </citation>
    <scope>NUCLEOTIDE SEQUENCE</scope>
</reference>
<organism evidence="1">
    <name type="scientific">marine sediment metagenome</name>
    <dbReference type="NCBI Taxonomy" id="412755"/>
    <lineage>
        <taxon>unclassified sequences</taxon>
        <taxon>metagenomes</taxon>
        <taxon>ecological metagenomes</taxon>
    </lineage>
</organism>
<dbReference type="EMBL" id="LAZR01040432">
    <property type="protein sequence ID" value="KKL14502.1"/>
    <property type="molecule type" value="Genomic_DNA"/>
</dbReference>
<dbReference type="InterPro" id="IPR036283">
    <property type="entry name" value="NOB1_Zf-like_sf"/>
</dbReference>
<name>A0A0F9BKZ6_9ZZZZ</name>
<evidence type="ECO:0000313" key="1">
    <source>
        <dbReference type="EMBL" id="KKL14502.1"/>
    </source>
</evidence>
<proteinExistence type="predicted"/>
<protein>
    <recommendedName>
        <fullName evidence="2">Zinc-ribbon domain-containing protein</fullName>
    </recommendedName>
</protein>
<sequence>MLIDINEVDLPQLLYWNEKLKTEINERIKDTLCPHCHTIIGEIEIEFCPHCGGSIKWMWEK</sequence>
<gene>
    <name evidence="1" type="ORF">LCGC14_2515020</name>
</gene>
<accession>A0A0F9BKZ6</accession>
<dbReference type="AlphaFoldDB" id="A0A0F9BKZ6"/>
<comment type="caution">
    <text evidence="1">The sequence shown here is derived from an EMBL/GenBank/DDBJ whole genome shotgun (WGS) entry which is preliminary data.</text>
</comment>